<dbReference type="InterPro" id="IPR008258">
    <property type="entry name" value="Transglycosylase_SLT_dom_1"/>
</dbReference>
<name>A0AAU8PYB7_DESK7</name>
<comment type="similarity">
    <text evidence="1">Belongs to the transglycosylase Slt family.</text>
</comment>
<evidence type="ECO:0000313" key="4">
    <source>
        <dbReference type="Proteomes" id="UP000009229"/>
    </source>
</evidence>
<dbReference type="PROSITE" id="PS00922">
    <property type="entry name" value="TRANSGLYCOSYLASE"/>
    <property type="match status" value="1"/>
</dbReference>
<dbReference type="KEGG" id="dku:Desku_2740"/>
<evidence type="ECO:0000256" key="1">
    <source>
        <dbReference type="ARBA" id="ARBA00007734"/>
    </source>
</evidence>
<dbReference type="InterPro" id="IPR023346">
    <property type="entry name" value="Lysozyme-like_dom_sf"/>
</dbReference>
<dbReference type="InterPro" id="IPR000189">
    <property type="entry name" value="Transglyc_AS"/>
</dbReference>
<accession>A0AAU8PYB7</accession>
<evidence type="ECO:0000259" key="2">
    <source>
        <dbReference type="Pfam" id="PF01464"/>
    </source>
</evidence>
<dbReference type="PANTHER" id="PTHR37423:SF2">
    <property type="entry name" value="MEMBRANE-BOUND LYTIC MUREIN TRANSGLYCOSYLASE C"/>
    <property type="match status" value="1"/>
</dbReference>
<organism evidence="3 4">
    <name type="scientific">Desulfofundulus kuznetsovii (strain DSM 6115 / VKM B-1805 / 17)</name>
    <name type="common">Desulfotomaculum kuznetsovii</name>
    <dbReference type="NCBI Taxonomy" id="760568"/>
    <lineage>
        <taxon>Bacteria</taxon>
        <taxon>Bacillati</taxon>
        <taxon>Bacillota</taxon>
        <taxon>Clostridia</taxon>
        <taxon>Eubacteriales</taxon>
        <taxon>Peptococcaceae</taxon>
        <taxon>Desulfofundulus</taxon>
    </lineage>
</organism>
<reference evidence="4" key="1">
    <citation type="submission" date="2011-05" db="EMBL/GenBank/DDBJ databases">
        <title>Complete sequence of Desulfotomaculum kuznetsovii DSM 6115.</title>
        <authorList>
            <person name="Lucas S."/>
            <person name="Han J."/>
            <person name="Lapidus A."/>
            <person name="Cheng J.-F."/>
            <person name="Goodwin L."/>
            <person name="Pitluck S."/>
            <person name="Peters L."/>
            <person name="Mikhailova N."/>
            <person name="Lu M."/>
            <person name="Saunders E."/>
            <person name="Han C."/>
            <person name="Tapia R."/>
            <person name="Land M."/>
            <person name="Hauser L."/>
            <person name="Kyrpides N."/>
            <person name="Ivanova N."/>
            <person name="Pagani I."/>
            <person name="Nazina T."/>
            <person name="Ivanova A."/>
            <person name="Parshina S."/>
            <person name="Kuever J."/>
            <person name="Muyzer G."/>
            <person name="Plugge C."/>
            <person name="Stams A."/>
            <person name="Woyke T."/>
        </authorList>
    </citation>
    <scope>NUCLEOTIDE SEQUENCE [LARGE SCALE GENOMIC DNA]</scope>
    <source>
        <strain evidence="4">DSM 6115 / VKM B-1805 / 17</strain>
    </source>
</reference>
<dbReference type="CDD" id="cd00254">
    <property type="entry name" value="LT-like"/>
    <property type="match status" value="1"/>
</dbReference>
<dbReference type="PANTHER" id="PTHR37423">
    <property type="entry name" value="SOLUBLE LYTIC MUREIN TRANSGLYCOSYLASE-RELATED"/>
    <property type="match status" value="1"/>
</dbReference>
<dbReference type="GO" id="GO:0016020">
    <property type="term" value="C:membrane"/>
    <property type="evidence" value="ECO:0007669"/>
    <property type="project" value="InterPro"/>
</dbReference>
<evidence type="ECO:0000313" key="3">
    <source>
        <dbReference type="EMBL" id="AEG16254.1"/>
    </source>
</evidence>
<dbReference type="GO" id="GO:0008933">
    <property type="term" value="F:peptidoglycan lytic transglycosylase activity"/>
    <property type="evidence" value="ECO:0007669"/>
    <property type="project" value="InterPro"/>
</dbReference>
<dbReference type="EMBL" id="CP002770">
    <property type="protein sequence ID" value="AEG16254.1"/>
    <property type="molecule type" value="Genomic_DNA"/>
</dbReference>
<keyword evidence="4" id="KW-1185">Reference proteome</keyword>
<protein>
    <submittedName>
        <fullName evidence="3">Lytic transglycosylase catalytic</fullName>
    </submittedName>
</protein>
<feature type="domain" description="Transglycosylase SLT" evidence="2">
    <location>
        <begin position="116"/>
        <end position="215"/>
    </location>
</feature>
<gene>
    <name evidence="3" type="ordered locus">Desku_2740</name>
</gene>
<dbReference type="Pfam" id="PF01464">
    <property type="entry name" value="SLT"/>
    <property type="match status" value="1"/>
</dbReference>
<proteinExistence type="inferred from homology"/>
<dbReference type="Proteomes" id="UP000009229">
    <property type="component" value="Chromosome"/>
</dbReference>
<dbReference type="SUPFAM" id="SSF53955">
    <property type="entry name" value="Lysozyme-like"/>
    <property type="match status" value="1"/>
</dbReference>
<sequence>MFVPLANPFPQISNRQAAFPIGTLNAPRQSFALLLAAALESSAGNGRAEKGKQLDKPKITELLLPFFLLTAGSSELLTSLWTIFNTLLPQQGHEQRNFSSIKNNGTPAKAGGFDALINDVAKKYGLEPALLKAVVKVESGFNPFALSPAGAQGLMQLMPATAAALGVRNPWDPRENLEGGARYLKSLLERFGGNVNLALAAYNAGPGAVQRYGGVPPYRETQQYLQRVAAARHEFMV</sequence>
<dbReference type="Gene3D" id="1.10.530.10">
    <property type="match status" value="1"/>
</dbReference>
<dbReference type="GO" id="GO:0000270">
    <property type="term" value="P:peptidoglycan metabolic process"/>
    <property type="evidence" value="ECO:0007669"/>
    <property type="project" value="InterPro"/>
</dbReference>
<dbReference type="AlphaFoldDB" id="A0AAU8PYB7"/>